<evidence type="ECO:0000313" key="2">
    <source>
        <dbReference type="EMBL" id="SFU17038.1"/>
    </source>
</evidence>
<accession>A0A1I7DZE9</accession>
<keyword evidence="1" id="KW-1133">Transmembrane helix</keyword>
<keyword evidence="1" id="KW-0812">Transmembrane</keyword>
<keyword evidence="3" id="KW-1185">Reference proteome</keyword>
<sequence>MDHLADNYLGGIIGAKSIESCFDRVFIKLWVEGQMSNEREYTSRRWTYGLLILGAVMGLLGLTVLVFEPVQLLLTEFLKAQG</sequence>
<name>A0A1I7DZE9_9HYPH</name>
<gene>
    <name evidence="2" type="ORF">SAMN05444141_11418</name>
</gene>
<dbReference type="EMBL" id="FPBD01000014">
    <property type="protein sequence ID" value="SFU17038.1"/>
    <property type="molecule type" value="Genomic_DNA"/>
</dbReference>
<keyword evidence="1" id="KW-0472">Membrane</keyword>
<reference evidence="3" key="1">
    <citation type="submission" date="2016-10" db="EMBL/GenBank/DDBJ databases">
        <authorList>
            <person name="Varghese N."/>
            <person name="Submissions S."/>
        </authorList>
    </citation>
    <scope>NUCLEOTIDE SEQUENCE [LARGE SCALE GENOMIC DNA]</scope>
    <source>
        <strain evidence="3">DSM 17465</strain>
    </source>
</reference>
<organism evidence="2 3">
    <name type="scientific">Pseudovibrio denitrificans</name>
    <dbReference type="NCBI Taxonomy" id="258256"/>
    <lineage>
        <taxon>Bacteria</taxon>
        <taxon>Pseudomonadati</taxon>
        <taxon>Pseudomonadota</taxon>
        <taxon>Alphaproteobacteria</taxon>
        <taxon>Hyphomicrobiales</taxon>
        <taxon>Stappiaceae</taxon>
        <taxon>Pseudovibrio</taxon>
    </lineage>
</organism>
<protein>
    <submittedName>
        <fullName evidence="2">Uncharacterized protein</fullName>
    </submittedName>
</protein>
<proteinExistence type="predicted"/>
<evidence type="ECO:0000256" key="1">
    <source>
        <dbReference type="SAM" id="Phobius"/>
    </source>
</evidence>
<feature type="transmembrane region" description="Helical" evidence="1">
    <location>
        <begin position="46"/>
        <end position="67"/>
    </location>
</feature>
<evidence type="ECO:0000313" key="3">
    <source>
        <dbReference type="Proteomes" id="UP000183371"/>
    </source>
</evidence>
<dbReference type="AlphaFoldDB" id="A0A1I7DZE9"/>
<dbReference type="Proteomes" id="UP000183371">
    <property type="component" value="Unassembled WGS sequence"/>
</dbReference>